<dbReference type="Proteomes" id="UP001265259">
    <property type="component" value="Unassembled WGS sequence"/>
</dbReference>
<dbReference type="InterPro" id="IPR005586">
    <property type="entry name" value="ABC_trans_aux"/>
</dbReference>
<evidence type="ECO:0000313" key="3">
    <source>
        <dbReference type="EMBL" id="MDT0684458.1"/>
    </source>
</evidence>
<dbReference type="PROSITE" id="PS51257">
    <property type="entry name" value="PROKAR_LIPOPROTEIN"/>
    <property type="match status" value="1"/>
</dbReference>
<proteinExistence type="predicted"/>
<sequence length="184" mass="19451">MRHAALLAFVALLAACGADPVRFAAPPAASGERVAIGFSSVEVREVSMPAYAQGEEIWRESPEGALISDPAVLWADLPPRAVTLELARQLSALTGARIAAEPWPFRDYPGAVLEVRVDEFVPGADGRFRLSGQYYVAAEEGGRDRTGTFATAAPLSPEAGPREIAAARAVAVRDLARLIAENGL</sequence>
<keyword evidence="4" id="KW-1185">Reference proteome</keyword>
<organism evidence="3 4">
    <name type="scientific">Tropicimonas omnivorans</name>
    <dbReference type="NCBI Taxonomy" id="3075590"/>
    <lineage>
        <taxon>Bacteria</taxon>
        <taxon>Pseudomonadati</taxon>
        <taxon>Pseudomonadota</taxon>
        <taxon>Alphaproteobacteria</taxon>
        <taxon>Rhodobacterales</taxon>
        <taxon>Roseobacteraceae</taxon>
        <taxon>Tropicimonas</taxon>
    </lineage>
</organism>
<evidence type="ECO:0000256" key="1">
    <source>
        <dbReference type="SAM" id="SignalP"/>
    </source>
</evidence>
<dbReference type="Gene3D" id="3.40.50.10610">
    <property type="entry name" value="ABC-type transport auxiliary lipoprotein component"/>
    <property type="match status" value="1"/>
</dbReference>
<dbReference type="Pfam" id="PF03886">
    <property type="entry name" value="ABC_trans_aux"/>
    <property type="match status" value="1"/>
</dbReference>
<comment type="caution">
    <text evidence="3">The sequence shown here is derived from an EMBL/GenBank/DDBJ whole genome shotgun (WGS) entry which is preliminary data.</text>
</comment>
<protein>
    <submittedName>
        <fullName evidence="3">ABC-type transport auxiliary lipoprotein family protein</fullName>
    </submittedName>
</protein>
<dbReference type="EMBL" id="JAVRHL010000005">
    <property type="protein sequence ID" value="MDT0684458.1"/>
    <property type="molecule type" value="Genomic_DNA"/>
</dbReference>
<reference evidence="3 4" key="1">
    <citation type="submission" date="2023-09" db="EMBL/GenBank/DDBJ databases">
        <authorList>
            <person name="Rey-Velasco X."/>
        </authorList>
    </citation>
    <scope>NUCLEOTIDE SEQUENCE [LARGE SCALE GENOMIC DNA]</scope>
    <source>
        <strain evidence="3 4">F158</strain>
    </source>
</reference>
<keyword evidence="3" id="KW-0449">Lipoprotein</keyword>
<keyword evidence="1" id="KW-0732">Signal</keyword>
<dbReference type="SUPFAM" id="SSF159594">
    <property type="entry name" value="XCC0632-like"/>
    <property type="match status" value="1"/>
</dbReference>
<evidence type="ECO:0000313" key="4">
    <source>
        <dbReference type="Proteomes" id="UP001265259"/>
    </source>
</evidence>
<feature type="chain" id="PRO_5045924814" evidence="1">
    <location>
        <begin position="25"/>
        <end position="184"/>
    </location>
</feature>
<name>A0ABU3DL66_9RHOB</name>
<accession>A0ABU3DL66</accession>
<dbReference type="RefSeq" id="WP_311693992.1">
    <property type="nucleotide sequence ID" value="NZ_JAVRHL010000005.1"/>
</dbReference>
<feature type="signal peptide" evidence="1">
    <location>
        <begin position="1"/>
        <end position="24"/>
    </location>
</feature>
<feature type="domain" description="ABC-type transport auxiliary lipoprotein component" evidence="2">
    <location>
        <begin position="32"/>
        <end position="180"/>
    </location>
</feature>
<evidence type="ECO:0000259" key="2">
    <source>
        <dbReference type="Pfam" id="PF03886"/>
    </source>
</evidence>
<gene>
    <name evidence="3" type="ORF">RM543_17385</name>
</gene>